<comment type="caution">
    <text evidence="1">The sequence shown here is derived from an EMBL/GenBank/DDBJ whole genome shotgun (WGS) entry which is preliminary data.</text>
</comment>
<keyword evidence="2" id="KW-1185">Reference proteome</keyword>
<name>A0A9K3PUQ7_9STRA</name>
<accession>A0A9K3PUQ7</accession>
<dbReference type="EMBL" id="JAGRRH010000013">
    <property type="protein sequence ID" value="KAG7360268.1"/>
    <property type="molecule type" value="Genomic_DNA"/>
</dbReference>
<evidence type="ECO:0000313" key="2">
    <source>
        <dbReference type="Proteomes" id="UP000693970"/>
    </source>
</evidence>
<gene>
    <name evidence="1" type="ORF">IV203_035367</name>
</gene>
<dbReference type="OrthoDB" id="10595234at2759"/>
<dbReference type="AlphaFoldDB" id="A0A9K3PUQ7"/>
<proteinExistence type="predicted"/>
<reference evidence="1" key="1">
    <citation type="journal article" date="2021" name="Sci. Rep.">
        <title>Diploid genomic architecture of Nitzschia inconspicua, an elite biomass production diatom.</title>
        <authorList>
            <person name="Oliver A."/>
            <person name="Podell S."/>
            <person name="Pinowska A."/>
            <person name="Traller J.C."/>
            <person name="Smith S.R."/>
            <person name="McClure R."/>
            <person name="Beliaev A."/>
            <person name="Bohutskyi P."/>
            <person name="Hill E.A."/>
            <person name="Rabines A."/>
            <person name="Zheng H."/>
            <person name="Allen L.Z."/>
            <person name="Kuo A."/>
            <person name="Grigoriev I.V."/>
            <person name="Allen A.E."/>
            <person name="Hazlebeck D."/>
            <person name="Allen E.E."/>
        </authorList>
    </citation>
    <scope>NUCLEOTIDE SEQUENCE</scope>
    <source>
        <strain evidence="1">Hildebrandi</strain>
    </source>
</reference>
<dbReference type="Proteomes" id="UP000693970">
    <property type="component" value="Unassembled WGS sequence"/>
</dbReference>
<evidence type="ECO:0000313" key="1">
    <source>
        <dbReference type="EMBL" id="KAG7360268.1"/>
    </source>
</evidence>
<sequence>MILGMMKIVTILFLLQLFGFPLFVSAFAATVDRIHTSESSSSTRLSGTLSWSGDANASIDLEEDAVSNGRGLSIRDWLDDPNASNRALLGSDDVEERPNGAMLCRQPTVDFFGMALRPVFLNKISRTKSGSATVTILDAQTEVDGAGGGRTSNIAGNALRNIMQDSKFQGRSIIQTHGENDNKLSVDLRLTLNVSLPPFLLLPPGFNSMGSAIIRRTGQSRCKKLLRDLQRDYQDWVQRHTTVDSAKTTPSLPKSKQTQL</sequence>
<dbReference type="InterPro" id="IPR018971">
    <property type="entry name" value="DUF1997"/>
</dbReference>
<dbReference type="Pfam" id="PF09366">
    <property type="entry name" value="DUF1997"/>
    <property type="match status" value="1"/>
</dbReference>
<reference evidence="1" key="2">
    <citation type="submission" date="2021-04" db="EMBL/GenBank/DDBJ databases">
        <authorList>
            <person name="Podell S."/>
        </authorList>
    </citation>
    <scope>NUCLEOTIDE SEQUENCE</scope>
    <source>
        <strain evidence="1">Hildebrandi</strain>
    </source>
</reference>
<organism evidence="1 2">
    <name type="scientific">Nitzschia inconspicua</name>
    <dbReference type="NCBI Taxonomy" id="303405"/>
    <lineage>
        <taxon>Eukaryota</taxon>
        <taxon>Sar</taxon>
        <taxon>Stramenopiles</taxon>
        <taxon>Ochrophyta</taxon>
        <taxon>Bacillariophyta</taxon>
        <taxon>Bacillariophyceae</taxon>
        <taxon>Bacillariophycidae</taxon>
        <taxon>Bacillariales</taxon>
        <taxon>Bacillariaceae</taxon>
        <taxon>Nitzschia</taxon>
    </lineage>
</organism>
<protein>
    <submittedName>
        <fullName evidence="1">DUF1997 domain containing protein</fullName>
    </submittedName>
</protein>